<dbReference type="OrthoDB" id="2524788at2759"/>
<reference evidence="1 2" key="1">
    <citation type="journal article" date="2015" name="Sci. Rep.">
        <title>Chromosome-level genome map provides insights into diverse defense mechanisms in the medicinal fungus Ganoderma sinense.</title>
        <authorList>
            <person name="Zhu Y."/>
            <person name="Xu J."/>
            <person name="Sun C."/>
            <person name="Zhou S."/>
            <person name="Xu H."/>
            <person name="Nelson D.R."/>
            <person name="Qian J."/>
            <person name="Song J."/>
            <person name="Luo H."/>
            <person name="Xiang L."/>
            <person name="Li Y."/>
            <person name="Xu Z."/>
            <person name="Ji A."/>
            <person name="Wang L."/>
            <person name="Lu S."/>
            <person name="Hayward A."/>
            <person name="Sun W."/>
            <person name="Li X."/>
            <person name="Schwartz D.C."/>
            <person name="Wang Y."/>
            <person name="Chen S."/>
        </authorList>
    </citation>
    <scope>NUCLEOTIDE SEQUENCE [LARGE SCALE GENOMIC DNA]</scope>
    <source>
        <strain evidence="1 2">ZZ0214-1</strain>
    </source>
</reference>
<name>A0A2G8RQI9_9APHY</name>
<dbReference type="Proteomes" id="UP000230002">
    <property type="component" value="Unassembled WGS sequence"/>
</dbReference>
<dbReference type="EMBL" id="AYKW01000067">
    <property type="protein sequence ID" value="PIL23767.1"/>
    <property type="molecule type" value="Genomic_DNA"/>
</dbReference>
<evidence type="ECO:0000313" key="2">
    <source>
        <dbReference type="Proteomes" id="UP000230002"/>
    </source>
</evidence>
<protein>
    <submittedName>
        <fullName evidence="1">Uncharacterized protein</fullName>
    </submittedName>
</protein>
<proteinExistence type="predicted"/>
<comment type="caution">
    <text evidence="1">The sequence shown here is derived from an EMBL/GenBank/DDBJ whole genome shotgun (WGS) entry which is preliminary data.</text>
</comment>
<sequence length="175" mass="18829">MTEDLIADDAVAQAHNADIEYFVRRGMTKGYQLASLLTPVVYTVFATTRYGRSHINVNRLLRATWMGGSFGIVGGGAFEYARSAYSNPEKVRIRRFRTAYDTSSLRADDHSTIGGILFAVITPALFWKRANSLNLILGGAGIGSAIGLIAHHARTVTGDPAPTVPVPEIPPVASP</sequence>
<dbReference type="AlphaFoldDB" id="A0A2G8RQI9"/>
<accession>A0A2G8RQI9</accession>
<organism evidence="1 2">
    <name type="scientific">Ganoderma sinense ZZ0214-1</name>
    <dbReference type="NCBI Taxonomy" id="1077348"/>
    <lineage>
        <taxon>Eukaryota</taxon>
        <taxon>Fungi</taxon>
        <taxon>Dikarya</taxon>
        <taxon>Basidiomycota</taxon>
        <taxon>Agaricomycotina</taxon>
        <taxon>Agaricomycetes</taxon>
        <taxon>Polyporales</taxon>
        <taxon>Polyporaceae</taxon>
        <taxon>Ganoderma</taxon>
    </lineage>
</organism>
<gene>
    <name evidence="1" type="ORF">GSI_13517</name>
</gene>
<keyword evidence="2" id="KW-1185">Reference proteome</keyword>
<evidence type="ECO:0000313" key="1">
    <source>
        <dbReference type="EMBL" id="PIL23767.1"/>
    </source>
</evidence>